<dbReference type="Proteomes" id="UP001396334">
    <property type="component" value="Unassembled WGS sequence"/>
</dbReference>
<feature type="region of interest" description="Disordered" evidence="1">
    <location>
        <begin position="67"/>
        <end position="111"/>
    </location>
</feature>
<sequence length="111" mass="11501">MSSSLVLAEASGCNSNFVPALNVGSLGVKSMSVIRPHVVAQCSAMDPDVVDTLSLLAPMFVESTAQLPSPEGEVLGSRLTNNPSGQRQPLTPREQAGRDRRGVGVGGLQPC</sequence>
<organism evidence="2 3">
    <name type="scientific">Hibiscus sabdariffa</name>
    <name type="common">roselle</name>
    <dbReference type="NCBI Taxonomy" id="183260"/>
    <lineage>
        <taxon>Eukaryota</taxon>
        <taxon>Viridiplantae</taxon>
        <taxon>Streptophyta</taxon>
        <taxon>Embryophyta</taxon>
        <taxon>Tracheophyta</taxon>
        <taxon>Spermatophyta</taxon>
        <taxon>Magnoliopsida</taxon>
        <taxon>eudicotyledons</taxon>
        <taxon>Gunneridae</taxon>
        <taxon>Pentapetalae</taxon>
        <taxon>rosids</taxon>
        <taxon>malvids</taxon>
        <taxon>Malvales</taxon>
        <taxon>Malvaceae</taxon>
        <taxon>Malvoideae</taxon>
        <taxon>Hibiscus</taxon>
    </lineage>
</organism>
<dbReference type="EMBL" id="JBBPBN010000003">
    <property type="protein sequence ID" value="KAK9042968.1"/>
    <property type="molecule type" value="Genomic_DNA"/>
</dbReference>
<evidence type="ECO:0000313" key="2">
    <source>
        <dbReference type="EMBL" id="KAK9042968.1"/>
    </source>
</evidence>
<evidence type="ECO:0000256" key="1">
    <source>
        <dbReference type="SAM" id="MobiDB-lite"/>
    </source>
</evidence>
<name>A0ABR2U0K5_9ROSI</name>
<reference evidence="2 3" key="1">
    <citation type="journal article" date="2024" name="G3 (Bethesda)">
        <title>Genome assembly of Hibiscus sabdariffa L. provides insights into metabolisms of medicinal natural products.</title>
        <authorList>
            <person name="Kim T."/>
        </authorList>
    </citation>
    <scope>NUCLEOTIDE SEQUENCE [LARGE SCALE GENOMIC DNA]</scope>
    <source>
        <strain evidence="2">TK-2024</strain>
        <tissue evidence="2">Old leaves</tissue>
    </source>
</reference>
<evidence type="ECO:0000313" key="3">
    <source>
        <dbReference type="Proteomes" id="UP001396334"/>
    </source>
</evidence>
<feature type="compositionally biased region" description="Polar residues" evidence="1">
    <location>
        <begin position="78"/>
        <end position="89"/>
    </location>
</feature>
<gene>
    <name evidence="2" type="ORF">V6N11_071321</name>
</gene>
<protein>
    <submittedName>
        <fullName evidence="2">Uncharacterized protein</fullName>
    </submittedName>
</protein>
<accession>A0ABR2U0K5</accession>
<keyword evidence="3" id="KW-1185">Reference proteome</keyword>
<proteinExistence type="predicted"/>
<comment type="caution">
    <text evidence="2">The sequence shown here is derived from an EMBL/GenBank/DDBJ whole genome shotgun (WGS) entry which is preliminary data.</text>
</comment>